<dbReference type="KEGG" id="mmob:F6R98_16195"/>
<accession>A0A5Q0BK91</accession>
<proteinExistence type="predicted"/>
<dbReference type="EMBL" id="CP044205">
    <property type="protein sequence ID" value="QFY43979.1"/>
    <property type="molecule type" value="Genomic_DNA"/>
</dbReference>
<protein>
    <submittedName>
        <fullName evidence="1">Uncharacterized protein</fullName>
    </submittedName>
</protein>
<dbReference type="InParanoid" id="A0A5Q0BK91"/>
<name>A0A5Q0BK91_9GAMM</name>
<sequence length="200" mass="22202">MAIQRNTKQRAAVLQAIEEGHPDCGHPPYDIGAIAYMLGTEDSIGTAGALGYYQLSKPIPLCSLHRILNDLHREGLITFEMKMVDASAAGRLPRRQRHWQIAGLEVYNGLFNELAGLMRRARVVHGCTNSFFGKTWDEPAKSEAERRLLTDALKSFLQRTHPDKVDGCADLFSSAKTALDYVRTRKKVEGVVLELPARAG</sequence>
<dbReference type="Proteomes" id="UP000325755">
    <property type="component" value="Chromosome"/>
</dbReference>
<dbReference type="AlphaFoldDB" id="A0A5Q0BK91"/>
<evidence type="ECO:0000313" key="2">
    <source>
        <dbReference type="Proteomes" id="UP000325755"/>
    </source>
</evidence>
<keyword evidence="2" id="KW-1185">Reference proteome</keyword>
<organism evidence="1 2">
    <name type="scientific">Candidatus Methylospira mobilis</name>
    <dbReference type="NCBI Taxonomy" id="1808979"/>
    <lineage>
        <taxon>Bacteria</taxon>
        <taxon>Pseudomonadati</taxon>
        <taxon>Pseudomonadota</taxon>
        <taxon>Gammaproteobacteria</taxon>
        <taxon>Methylococcales</taxon>
        <taxon>Methylococcaceae</taxon>
        <taxon>Candidatus Methylospira</taxon>
    </lineage>
</organism>
<evidence type="ECO:0000313" key="1">
    <source>
        <dbReference type="EMBL" id="QFY43979.1"/>
    </source>
</evidence>
<reference evidence="1 2" key="1">
    <citation type="submission" date="2019-09" db="EMBL/GenBank/DDBJ databases">
        <title>Ecophysiology of the spiral-shaped methanotroph Methylospira mobilis as revealed by the complete genome sequence.</title>
        <authorList>
            <person name="Oshkin I.Y."/>
            <person name="Dedysh S.N."/>
            <person name="Miroshnikov K."/>
            <person name="Danilova O.V."/>
            <person name="Hakobyan A."/>
            <person name="Liesack W."/>
        </authorList>
    </citation>
    <scope>NUCLEOTIDE SEQUENCE [LARGE SCALE GENOMIC DNA]</scope>
    <source>
        <strain evidence="1 2">Shm1</strain>
    </source>
</reference>
<dbReference type="RefSeq" id="WP_153249948.1">
    <property type="nucleotide sequence ID" value="NZ_CP044205.1"/>
</dbReference>
<gene>
    <name evidence="1" type="ORF">F6R98_16195</name>
</gene>